<evidence type="ECO:0000313" key="2">
    <source>
        <dbReference type="Proteomes" id="UP000092503"/>
    </source>
</evidence>
<proteinExistence type="predicted"/>
<accession>A0A1C3NSD0</accession>
<dbReference type="EMBL" id="FLTX01000100">
    <property type="protein sequence ID" value="SBV53266.1"/>
    <property type="molecule type" value="Genomic_DNA"/>
</dbReference>
<dbReference type="AlphaFoldDB" id="A0A1C3NSD0"/>
<reference evidence="1 2" key="1">
    <citation type="submission" date="2016-06" db="EMBL/GenBank/DDBJ databases">
        <authorList>
            <person name="Kjaerup R.B."/>
            <person name="Dalgaard T.S."/>
            <person name="Juul-Madsen H.R."/>
        </authorList>
    </citation>
    <scope>NUCLEOTIDE SEQUENCE [LARGE SCALE GENOMIC DNA]</scope>
    <source>
        <strain evidence="1">LMG947</strain>
    </source>
</reference>
<dbReference type="Proteomes" id="UP000092503">
    <property type="component" value="Unassembled WGS sequence"/>
</dbReference>
<organism evidence="1 2">
    <name type="scientific">Xanthomonas bromi</name>
    <dbReference type="NCBI Taxonomy" id="56449"/>
    <lineage>
        <taxon>Bacteria</taxon>
        <taxon>Pseudomonadati</taxon>
        <taxon>Pseudomonadota</taxon>
        <taxon>Gammaproteobacteria</taxon>
        <taxon>Lysobacterales</taxon>
        <taxon>Lysobacteraceae</taxon>
        <taxon>Xanthomonas</taxon>
    </lineage>
</organism>
<evidence type="ECO:0000313" key="1">
    <source>
        <dbReference type="EMBL" id="SBV53266.1"/>
    </source>
</evidence>
<name>A0A1C3NSD0_9XANT</name>
<gene>
    <name evidence="1" type="ORF">XBLMG947_4082</name>
</gene>
<sequence>MADVTQAEKLLNGEECQAYANARYAWIDKHEKL</sequence>
<protein>
    <submittedName>
        <fullName evidence="1">Uncharacterized protein</fullName>
    </submittedName>
</protein>